<evidence type="ECO:0000313" key="2">
    <source>
        <dbReference type="Proteomes" id="UP000509704"/>
    </source>
</evidence>
<protein>
    <recommendedName>
        <fullName evidence="3">Mitochondrial group I intron splicing factor CCM1</fullName>
    </recommendedName>
</protein>
<dbReference type="EMBL" id="CP058609">
    <property type="protein sequence ID" value="QLG73549.1"/>
    <property type="molecule type" value="Genomic_DNA"/>
</dbReference>
<evidence type="ECO:0008006" key="3">
    <source>
        <dbReference type="Google" id="ProtNLM"/>
    </source>
</evidence>
<dbReference type="AlphaFoldDB" id="A0A7H9B6F8"/>
<organism evidence="1 2">
    <name type="scientific">Zygotorulaspora mrakii</name>
    <name type="common">Zygosaccharomyces mrakii</name>
    <dbReference type="NCBI Taxonomy" id="42260"/>
    <lineage>
        <taxon>Eukaryota</taxon>
        <taxon>Fungi</taxon>
        <taxon>Dikarya</taxon>
        <taxon>Ascomycota</taxon>
        <taxon>Saccharomycotina</taxon>
        <taxon>Saccharomycetes</taxon>
        <taxon>Saccharomycetales</taxon>
        <taxon>Saccharomycetaceae</taxon>
        <taxon>Zygotorulaspora</taxon>
    </lineage>
</organism>
<accession>A0A7H9B6F8</accession>
<reference evidence="1 2" key="1">
    <citation type="submission" date="2020-07" db="EMBL/GenBank/DDBJ databases">
        <title>The yeast mating-type switching endonuclease HO is a domesticated member of an unorthodox homing genetic element family.</title>
        <authorList>
            <person name="Coughlan A.Y."/>
            <person name="Lombardi L."/>
            <person name="Braun-Galleani S."/>
            <person name="Martos A.R."/>
            <person name="Galeote V."/>
            <person name="Bigey F."/>
            <person name="Dequin S."/>
            <person name="Byrne K.P."/>
            <person name="Wolfe K.H."/>
        </authorList>
    </citation>
    <scope>NUCLEOTIDE SEQUENCE [LARGE SCALE GENOMIC DNA]</scope>
    <source>
        <strain evidence="1 2">NRRL Y-6702</strain>
    </source>
</reference>
<proteinExistence type="predicted"/>
<dbReference type="Proteomes" id="UP000509704">
    <property type="component" value="Chromosome 6"/>
</dbReference>
<dbReference type="OrthoDB" id="4061518at2759"/>
<keyword evidence="2" id="KW-1185">Reference proteome</keyword>
<dbReference type="GeneID" id="59237309"/>
<dbReference type="RefSeq" id="XP_037145276.1">
    <property type="nucleotide sequence ID" value="XM_037289381.1"/>
</dbReference>
<sequence length="788" mass="92831">MIRIKHSLLPFPHALRRKLTEPAIFVLQPRWFSCFKQIDEQRNKDDIANWVRNSLHEPMSSPSPTVNFMHPEIQVIEVPAQGLDSNTISFVPMEEYFTRWNSLFKVADENTIRLVISMIQSNKKAFSLQQLMPLVQHLKAKRRCYEIDTIFTAYQDYFSVLKRHNLDPKVEHLFLEIMISTEATLGNYSLCETLFSDYIKHSKVKPRIISIGLRSFIENGNVQLAKEFFSQAVKNPDTFPMTNKELFLFLRDLSCYNDFASMRFSINLWLIEKCQENNLCVNTIPDFRTLSLLHRTFKLFKDETSLNNLLSNSVIETTGYKESILFQTTEFCQDLRDRSIMYQNIDINEKIALFLEALKGEPLDRRDFYLNLLKTFVSIDDIKRLKYIMTVVQEDRDVPLSNAFHVVIAKCFVNRGLLEHLMEYYTCVRKQGSKRLRLRVGHIRQLLDCALRSYPILAEEMTNELKILLNKGKYLRRLPRLKLLLLEIDRLRTQSMGKYYAYRTRVPKLEYERLGVLRSQILSGDVAGAKSTILENIRQGITPRFDFYFLALRMCLDSDMPSLAKLLDDSCSASFHKIPLKVHITWLRYEIISRYKNVLNGTEMLSSNKIQSLKDQLAEFKRNHESSMNFQNYLQLAQLCVYIRDYRHASALLLEAYGLIDKQSSQQWIMYYMTSLKVHARSYKIAEFQELLKEWNTNPNAKWVTHSCIREIKSLSRLLHRRKDKLDVSLRSDPDSFKKITSEINFLVEKYVNYKFEGLNVMRKLTFFIKRWIEQESEDSSSSARKKR</sequence>
<evidence type="ECO:0000313" key="1">
    <source>
        <dbReference type="EMBL" id="QLG73549.1"/>
    </source>
</evidence>
<name>A0A7H9B6F8_ZYGMR</name>
<dbReference type="KEGG" id="zmk:HG535_0F00590"/>
<gene>
    <name evidence="1" type="ORF">HG535_0F00590</name>
</gene>